<comment type="caution">
    <text evidence="2">The sequence shown here is derived from an EMBL/GenBank/DDBJ whole genome shotgun (WGS) entry which is preliminary data.</text>
</comment>
<keyword evidence="1" id="KW-1133">Transmembrane helix</keyword>
<feature type="transmembrane region" description="Helical" evidence="1">
    <location>
        <begin position="178"/>
        <end position="200"/>
    </location>
</feature>
<sequence length="212" mass="24485">MLVILPIQWIRHRTVSWPVLGTFLWISICDMASFWMGYYGIFSFVIRFLYGPGAILAYYIAFGVSIQHKKRFAITTILAFLGCFIIIGHTFFVYGIHRTGLWTSIIPYAVTTPVIISMGLLFDLDILLSDRPSNRDVRGMVWLNRAWMLYFALGYLGWGMQGFGLMVSDEDYESQFRLFRLISLAMGYAVLTVIGIYAAFKFNLKKEWKTMN</sequence>
<organism evidence="2 3">
    <name type="scientific">Phaeocystidibacter marisrubri</name>
    <dbReference type="NCBI Taxonomy" id="1577780"/>
    <lineage>
        <taxon>Bacteria</taxon>
        <taxon>Pseudomonadati</taxon>
        <taxon>Bacteroidota</taxon>
        <taxon>Flavobacteriia</taxon>
        <taxon>Flavobacteriales</taxon>
        <taxon>Phaeocystidibacteraceae</taxon>
        <taxon>Phaeocystidibacter</taxon>
    </lineage>
</organism>
<dbReference type="EMBL" id="WBVQ01000003">
    <property type="protein sequence ID" value="KAB2815234.1"/>
    <property type="molecule type" value="Genomic_DNA"/>
</dbReference>
<dbReference type="OrthoDB" id="7270324at2"/>
<keyword evidence="1" id="KW-0472">Membrane</keyword>
<feature type="transmembrane region" description="Helical" evidence="1">
    <location>
        <begin position="105"/>
        <end position="128"/>
    </location>
</feature>
<feature type="transmembrane region" description="Helical" evidence="1">
    <location>
        <begin position="15"/>
        <end position="35"/>
    </location>
</feature>
<gene>
    <name evidence="2" type="ORF">F8C82_14165</name>
</gene>
<evidence type="ECO:0000256" key="1">
    <source>
        <dbReference type="SAM" id="Phobius"/>
    </source>
</evidence>
<proteinExistence type="predicted"/>
<protein>
    <submittedName>
        <fullName evidence="2">Uncharacterized protein</fullName>
    </submittedName>
</protein>
<dbReference type="RefSeq" id="WP_151694269.1">
    <property type="nucleotide sequence ID" value="NZ_BMGX01000001.1"/>
</dbReference>
<evidence type="ECO:0000313" key="3">
    <source>
        <dbReference type="Proteomes" id="UP000484164"/>
    </source>
</evidence>
<keyword evidence="3" id="KW-1185">Reference proteome</keyword>
<name>A0A6L3ZC43_9FLAO</name>
<feature type="transmembrane region" description="Helical" evidence="1">
    <location>
        <begin position="72"/>
        <end position="93"/>
    </location>
</feature>
<reference evidence="2 3" key="1">
    <citation type="submission" date="2019-10" db="EMBL/GenBank/DDBJ databases">
        <title>Genome sequence of Phaeocystidibacter marisrubri JCM30614 (type strain).</title>
        <authorList>
            <person name="Bowman J.P."/>
        </authorList>
    </citation>
    <scope>NUCLEOTIDE SEQUENCE [LARGE SCALE GENOMIC DNA]</scope>
    <source>
        <strain evidence="2 3">JCM 30614</strain>
    </source>
</reference>
<feature type="transmembrane region" description="Helical" evidence="1">
    <location>
        <begin position="140"/>
        <end position="158"/>
    </location>
</feature>
<dbReference type="AlphaFoldDB" id="A0A6L3ZC43"/>
<accession>A0A6L3ZC43</accession>
<feature type="transmembrane region" description="Helical" evidence="1">
    <location>
        <begin position="41"/>
        <end position="60"/>
    </location>
</feature>
<dbReference type="Proteomes" id="UP000484164">
    <property type="component" value="Unassembled WGS sequence"/>
</dbReference>
<keyword evidence="1" id="KW-0812">Transmembrane</keyword>
<evidence type="ECO:0000313" key="2">
    <source>
        <dbReference type="EMBL" id="KAB2815234.1"/>
    </source>
</evidence>